<comment type="caution">
    <text evidence="2">The sequence shown here is derived from an EMBL/GenBank/DDBJ whole genome shotgun (WGS) entry which is preliminary data.</text>
</comment>
<feature type="non-terminal residue" evidence="2">
    <location>
        <position position="1"/>
    </location>
</feature>
<dbReference type="EMBL" id="LUCH01008184">
    <property type="protein sequence ID" value="KAF5396413.1"/>
    <property type="molecule type" value="Genomic_DNA"/>
</dbReference>
<feature type="compositionally biased region" description="Polar residues" evidence="1">
    <location>
        <begin position="109"/>
        <end position="138"/>
    </location>
</feature>
<accession>A0A8J4WE27</accession>
<sequence length="315" mass="33330">VHISEKLECQPSPFVEALRKLTPCIPDAIRPDIAAEADRCNPSEALVSSQSNNANKSAHLMSVPLPKTPTTPNNSFPTYGSSLCRSPDIFVVPFLGIINSGAQENSIKTLTSASESDSRPPQSILSSCAPSTTRTIPTSLGGDSITDSLKTCAVKGEPSGSRKFKGKHQLSLTLPPRSLENMTDDSPLLGVIPQGTFLSTPDVVTELEKLEFPSASTTWTNGNAIKREVDDPPSSDLPICQPKSVFEQSIATDLCAPGAGAPGLRTSAFTSTSTSGCTSPVSSSSSNHVLCETRQVDLPDADVITGKHAKRRRRT</sequence>
<name>A0A8J4WE27_9TREM</name>
<feature type="region of interest" description="Disordered" evidence="1">
    <location>
        <begin position="109"/>
        <end position="142"/>
    </location>
</feature>
<evidence type="ECO:0000313" key="3">
    <source>
        <dbReference type="Proteomes" id="UP000748531"/>
    </source>
</evidence>
<keyword evidence="3" id="KW-1185">Reference proteome</keyword>
<dbReference type="Proteomes" id="UP000748531">
    <property type="component" value="Unassembled WGS sequence"/>
</dbReference>
<organism evidence="2 3">
    <name type="scientific">Paragonimus heterotremus</name>
    <dbReference type="NCBI Taxonomy" id="100268"/>
    <lineage>
        <taxon>Eukaryota</taxon>
        <taxon>Metazoa</taxon>
        <taxon>Spiralia</taxon>
        <taxon>Lophotrochozoa</taxon>
        <taxon>Platyhelminthes</taxon>
        <taxon>Trematoda</taxon>
        <taxon>Digenea</taxon>
        <taxon>Plagiorchiida</taxon>
        <taxon>Troglotremata</taxon>
        <taxon>Troglotrematidae</taxon>
        <taxon>Paragonimus</taxon>
    </lineage>
</organism>
<evidence type="ECO:0000313" key="2">
    <source>
        <dbReference type="EMBL" id="KAF5396413.1"/>
    </source>
</evidence>
<evidence type="ECO:0000256" key="1">
    <source>
        <dbReference type="SAM" id="MobiDB-lite"/>
    </source>
</evidence>
<reference evidence="2" key="1">
    <citation type="submission" date="2019-05" db="EMBL/GenBank/DDBJ databases">
        <title>Annotation for the trematode Paragonimus heterotremus.</title>
        <authorList>
            <person name="Choi Y.-J."/>
        </authorList>
    </citation>
    <scope>NUCLEOTIDE SEQUENCE</scope>
    <source>
        <strain evidence="2">LC</strain>
    </source>
</reference>
<dbReference type="OrthoDB" id="10448428at2759"/>
<proteinExistence type="predicted"/>
<dbReference type="AlphaFoldDB" id="A0A8J4WE27"/>
<protein>
    <submittedName>
        <fullName evidence="2">Uncharacterized protein</fullName>
    </submittedName>
</protein>
<gene>
    <name evidence="2" type="ORF">PHET_10808</name>
</gene>